<evidence type="ECO:0000256" key="7">
    <source>
        <dbReference type="ARBA" id="ARBA00032543"/>
    </source>
</evidence>
<dbReference type="InterPro" id="IPR036249">
    <property type="entry name" value="Thioredoxin-like_sf"/>
</dbReference>
<dbReference type="EMBL" id="CAJNOV010000307">
    <property type="protein sequence ID" value="CAF1018418.1"/>
    <property type="molecule type" value="Genomic_DNA"/>
</dbReference>
<name>A0A814I542_9BILA</name>
<dbReference type="Gene3D" id="3.40.30.10">
    <property type="entry name" value="Glutaredoxin"/>
    <property type="match status" value="1"/>
</dbReference>
<dbReference type="InterPro" id="IPR017770">
    <property type="entry name" value="RNA3'_term_phos_cyc_type_1"/>
</dbReference>
<dbReference type="InterPro" id="IPR013766">
    <property type="entry name" value="Thioredoxin_domain"/>
</dbReference>
<evidence type="ECO:0000259" key="10">
    <source>
        <dbReference type="PROSITE" id="PS51352"/>
    </source>
</evidence>
<protein>
    <recommendedName>
        <fullName evidence="3">RNA 3'-terminal phosphate cyclase</fullName>
        <ecNumber evidence="2">6.5.1.4</ecNumber>
    </recommendedName>
    <alternativeName>
        <fullName evidence="7">RNA terminal phosphate cyclase domain-containing protein 1</fullName>
    </alternativeName>
</protein>
<evidence type="ECO:0000256" key="1">
    <source>
        <dbReference type="ARBA" id="ARBA00009206"/>
    </source>
</evidence>
<comment type="catalytic activity">
    <reaction evidence="6">
        <text>a 3'-end 3'-phospho-ribonucleotide-RNA + ATP = a 3'-end 2',3'-cyclophospho-ribonucleotide-RNA + AMP + diphosphate</text>
        <dbReference type="Rhea" id="RHEA:23976"/>
        <dbReference type="Rhea" id="RHEA-COMP:10463"/>
        <dbReference type="Rhea" id="RHEA-COMP:10464"/>
        <dbReference type="ChEBI" id="CHEBI:30616"/>
        <dbReference type="ChEBI" id="CHEBI:33019"/>
        <dbReference type="ChEBI" id="CHEBI:83062"/>
        <dbReference type="ChEBI" id="CHEBI:83064"/>
        <dbReference type="ChEBI" id="CHEBI:456215"/>
        <dbReference type="EC" id="6.5.1.4"/>
    </reaction>
</comment>
<dbReference type="SUPFAM" id="SSF54236">
    <property type="entry name" value="Ubiquitin-like"/>
    <property type="match status" value="1"/>
</dbReference>
<dbReference type="NCBIfam" id="TIGR03399">
    <property type="entry name" value="RNA_3prim_cycl"/>
    <property type="match status" value="1"/>
</dbReference>
<dbReference type="SUPFAM" id="SSF52833">
    <property type="entry name" value="Thioredoxin-like"/>
    <property type="match status" value="1"/>
</dbReference>
<keyword evidence="5" id="KW-0547">Nucleotide-binding</keyword>
<evidence type="ECO:0000313" key="11">
    <source>
        <dbReference type="EMBL" id="CAF1018418.1"/>
    </source>
</evidence>
<dbReference type="Gene3D" id="3.10.20.90">
    <property type="entry name" value="Phosphatidylinositol 3-kinase Catalytic Subunit, Chain A, domain 1"/>
    <property type="match status" value="1"/>
</dbReference>
<dbReference type="InterPro" id="IPR029071">
    <property type="entry name" value="Ubiquitin-like_domsf"/>
</dbReference>
<dbReference type="PANTHER" id="PTHR11096">
    <property type="entry name" value="RNA 3' TERMINAL PHOSPHATE CYCLASE"/>
    <property type="match status" value="1"/>
</dbReference>
<keyword evidence="4" id="KW-0436">Ligase</keyword>
<feature type="domain" description="UBX" evidence="9">
    <location>
        <begin position="581"/>
        <end position="660"/>
    </location>
</feature>
<dbReference type="CDD" id="cd01767">
    <property type="entry name" value="UBX"/>
    <property type="match status" value="1"/>
</dbReference>
<evidence type="ECO:0000256" key="2">
    <source>
        <dbReference type="ARBA" id="ARBA00012725"/>
    </source>
</evidence>
<dbReference type="InterPro" id="IPR013792">
    <property type="entry name" value="RNA3'P_cycl/enolpyr_Trfase_a/b"/>
</dbReference>
<reference evidence="11" key="1">
    <citation type="submission" date="2021-02" db="EMBL/GenBank/DDBJ databases">
        <authorList>
            <person name="Nowell W R."/>
        </authorList>
    </citation>
    <scope>NUCLEOTIDE SEQUENCE</scope>
</reference>
<dbReference type="InterPro" id="IPR013791">
    <property type="entry name" value="RNA3'-term_phos_cycl_insert"/>
</dbReference>
<dbReference type="PROSITE" id="PS50033">
    <property type="entry name" value="UBX"/>
    <property type="match status" value="1"/>
</dbReference>
<dbReference type="InterPro" id="IPR001012">
    <property type="entry name" value="UBX_dom"/>
</dbReference>
<proteinExistence type="inferred from homology"/>
<evidence type="ECO:0000256" key="4">
    <source>
        <dbReference type="ARBA" id="ARBA00022598"/>
    </source>
</evidence>
<dbReference type="Gene3D" id="3.65.10.20">
    <property type="entry name" value="RNA 3'-terminal phosphate cyclase domain"/>
    <property type="match status" value="1"/>
</dbReference>
<dbReference type="CDD" id="cd02947">
    <property type="entry name" value="TRX_family"/>
    <property type="match status" value="1"/>
</dbReference>
<evidence type="ECO:0000313" key="12">
    <source>
        <dbReference type="Proteomes" id="UP000663855"/>
    </source>
</evidence>
<comment type="caution">
    <text evidence="11">The sequence shown here is derived from an EMBL/GenBank/DDBJ whole genome shotgun (WGS) entry which is preliminary data.</text>
</comment>
<dbReference type="SUPFAM" id="SSF55205">
    <property type="entry name" value="EPT/RTPC-like"/>
    <property type="match status" value="2"/>
</dbReference>
<dbReference type="GO" id="GO:0003963">
    <property type="term" value="F:RNA-3'-phosphate cyclase activity"/>
    <property type="evidence" value="ECO:0007669"/>
    <property type="project" value="UniProtKB-EC"/>
</dbReference>
<dbReference type="GO" id="GO:0005634">
    <property type="term" value="C:nucleus"/>
    <property type="evidence" value="ECO:0007669"/>
    <property type="project" value="TreeGrafter"/>
</dbReference>
<dbReference type="EC" id="6.5.1.4" evidence="2"/>
<dbReference type="AlphaFoldDB" id="A0A814I542"/>
<comment type="function">
    <text evidence="8">Catalyzes the conversion of 3'-phosphate to a 2',3'-cyclic phosphodiester at the end of RNA. The mechanism of action of the enzyme occurs in 3 steps: (A) adenylation of the enzyme by ATP; (B) transfer of adenylate to an RNA-N3'P to produce RNA-N3'PP5'A; (C) and attack of the adjacent 2'-hydroxyl on the 3'-phosphorus in the diester linkage to produce the cyclic end product. Likely functions in some aspects of cellular RNA processing. Function plays an important role in regulating axon regeneration by inhibiting central nervous system (CNS) axon regeneration following optic nerve injury.</text>
</comment>
<dbReference type="SUPFAM" id="SSF52913">
    <property type="entry name" value="RNA 3'-terminal phosphate cyclase, RPTC, insert domain"/>
    <property type="match status" value="1"/>
</dbReference>
<comment type="similarity">
    <text evidence="1">Belongs to the RNA 3'-terminal cyclase family. Type 1 subfamily.</text>
</comment>
<dbReference type="HAMAP" id="MF_00200">
    <property type="entry name" value="RTC"/>
    <property type="match status" value="1"/>
</dbReference>
<dbReference type="Proteomes" id="UP000663855">
    <property type="component" value="Unassembled WGS sequence"/>
</dbReference>
<dbReference type="FunFam" id="3.30.360.20:FF:000002">
    <property type="entry name" value="RNA terminal phosphate cyclase-like 1"/>
    <property type="match status" value="1"/>
</dbReference>
<evidence type="ECO:0000256" key="3">
    <source>
        <dbReference type="ARBA" id="ARBA00021428"/>
    </source>
</evidence>
<dbReference type="InterPro" id="IPR036553">
    <property type="entry name" value="RPTC_insert"/>
</dbReference>
<organism evidence="11 12">
    <name type="scientific">Rotaria magnacalcarata</name>
    <dbReference type="NCBI Taxonomy" id="392030"/>
    <lineage>
        <taxon>Eukaryota</taxon>
        <taxon>Metazoa</taxon>
        <taxon>Spiralia</taxon>
        <taxon>Gnathifera</taxon>
        <taxon>Rotifera</taxon>
        <taxon>Eurotatoria</taxon>
        <taxon>Bdelloidea</taxon>
        <taxon>Philodinida</taxon>
        <taxon>Philodinidae</taxon>
        <taxon>Rotaria</taxon>
    </lineage>
</organism>
<evidence type="ECO:0000259" key="9">
    <source>
        <dbReference type="PROSITE" id="PS50033"/>
    </source>
</evidence>
<gene>
    <name evidence="11" type="ORF">CJN711_LOCUS3188</name>
</gene>
<evidence type="ECO:0000256" key="8">
    <source>
        <dbReference type="ARBA" id="ARBA00045867"/>
    </source>
</evidence>
<dbReference type="Pfam" id="PF01137">
    <property type="entry name" value="RTC"/>
    <property type="match status" value="1"/>
</dbReference>
<dbReference type="PROSITE" id="PS51352">
    <property type="entry name" value="THIOREDOXIN_2"/>
    <property type="match status" value="1"/>
</dbReference>
<dbReference type="PANTHER" id="PTHR11096:SF0">
    <property type="entry name" value="RNA 3'-TERMINAL PHOSPHATE CYCLASE"/>
    <property type="match status" value="1"/>
</dbReference>
<evidence type="ECO:0000256" key="5">
    <source>
        <dbReference type="ARBA" id="ARBA00022741"/>
    </source>
</evidence>
<feature type="domain" description="Thioredoxin" evidence="10">
    <location>
        <begin position="424"/>
        <end position="535"/>
    </location>
</feature>
<dbReference type="PROSITE" id="PS00194">
    <property type="entry name" value="THIOREDOXIN_1"/>
    <property type="match status" value="1"/>
</dbReference>
<sequence>MAYVKILHKAFLSQIIHSNRNNIFKRSIKKLANMAERNDPLSNIISIDGSYLEGGGQILRNSTALSVLLELPIQVEKIRAGRSQGGLRPQHLTGIQLLAQLSEAKLHNGNIGATEIFFTPKTIKGGNYLADTKTAGSVCLIMQTAIPCLLFANDSSCLRLIGGTNADFAPEIDYYSMIFQPIAKKFNFNFDMNIIRRGYYPRGGGEVRITVNPIDQLTAVDLTEFGQIKKFFGRAFVAGTLSKRIAHEMTDAAEKLIHKKYSKDIPVEILVLKEPDNIAMGTATGIIVGAETTTGCLLAASALGKRGVPAYDVGTQAAQDLLDDLSYQACVDRHLQDQLIILMALAKGHSKVRCGPLSDHTKTAIYIAELLTKVKFQITEVSSLKLENDQSNSNASEATTTTTSCISHGATIVECEGLGYQRRSYLSTKMPVKQVSDGGLKKELQQAGDKLVLVDFFATWCGPCKMIAPVIEKLSSSHPNAIFLKVDVDQCQAESQEFEISAMPTFVFIRESKELDRIRGADAKKIEATLAKHYKDKLPFAGEGHSMLDTSSTQTSVTASMIESDHQRLEAAAKERFGNVAGQTMTTIRLRLPDIATPTNIRLSIDQTLNDIRHLLCSTIELFEITPFEFLVSPATKITLDEENKTINEANLMNAVIIVKKLPM</sequence>
<evidence type="ECO:0000256" key="6">
    <source>
        <dbReference type="ARBA" id="ARBA00024481"/>
    </source>
</evidence>
<dbReference type="InterPro" id="IPR037136">
    <property type="entry name" value="RNA3'_phos_cyclase_dom_sf"/>
</dbReference>
<dbReference type="InterPro" id="IPR000228">
    <property type="entry name" value="RNA3'_term_phos_cyc"/>
</dbReference>
<dbReference type="InterPro" id="IPR017937">
    <property type="entry name" value="Thioredoxin_CS"/>
</dbReference>
<dbReference type="PROSITE" id="PS01287">
    <property type="entry name" value="RTC"/>
    <property type="match status" value="1"/>
</dbReference>
<dbReference type="Pfam" id="PF00085">
    <property type="entry name" value="Thioredoxin"/>
    <property type="match status" value="1"/>
</dbReference>
<accession>A0A814I542</accession>
<dbReference type="InterPro" id="IPR020719">
    <property type="entry name" value="RNA3'_term_phos_cycl-like_CS"/>
</dbReference>
<dbReference type="Pfam" id="PF05189">
    <property type="entry name" value="RTC_insert"/>
    <property type="match status" value="1"/>
</dbReference>
<dbReference type="Gene3D" id="3.30.360.20">
    <property type="entry name" value="RNA 3'-terminal phosphate cyclase, insert domain"/>
    <property type="match status" value="1"/>
</dbReference>
<dbReference type="PRINTS" id="PR00421">
    <property type="entry name" value="THIOREDOXIN"/>
</dbReference>
<dbReference type="InterPro" id="IPR023797">
    <property type="entry name" value="RNA3'_phos_cyclase_dom"/>
</dbReference>
<dbReference type="GO" id="GO:0000166">
    <property type="term" value="F:nucleotide binding"/>
    <property type="evidence" value="ECO:0007669"/>
    <property type="project" value="UniProtKB-KW"/>
</dbReference>
<dbReference type="GO" id="GO:0006396">
    <property type="term" value="P:RNA processing"/>
    <property type="evidence" value="ECO:0007669"/>
    <property type="project" value="InterPro"/>
</dbReference>